<evidence type="ECO:0000256" key="2">
    <source>
        <dbReference type="ARBA" id="ARBA00023445"/>
    </source>
</evidence>
<dbReference type="PANTHER" id="PTHR10366:SF564">
    <property type="entry name" value="STEROL-4-ALPHA-CARBOXYLATE 3-DEHYDROGENASE, DECARBOXYLATING"/>
    <property type="match status" value="1"/>
</dbReference>
<dbReference type="Proteomes" id="UP000077521">
    <property type="component" value="Unassembled WGS sequence"/>
</dbReference>
<accession>A0A177T7M9</accession>
<dbReference type="InterPro" id="IPR036291">
    <property type="entry name" value="NAD(P)-bd_dom_sf"/>
</dbReference>
<protein>
    <recommendedName>
        <fullName evidence="3">NAD-dependent epimerase/dehydratase domain-containing protein</fullName>
    </recommendedName>
</protein>
<dbReference type="InterPro" id="IPR050425">
    <property type="entry name" value="NAD(P)_dehydrat-like"/>
</dbReference>
<evidence type="ECO:0000259" key="3">
    <source>
        <dbReference type="Pfam" id="PF01370"/>
    </source>
</evidence>
<feature type="domain" description="NAD-dependent epimerase/dehydratase" evidence="3">
    <location>
        <begin position="6"/>
        <end position="263"/>
    </location>
</feature>
<sequence>MAGELVVITGITGFVAVHVLKSTLAAPEGYRVRGTLRTLSKKEGILNLLSEADRSRVEFVEVTDTASSDLTQALEGATYVLHTASPYQIEISDPLKELLEPAVKGTTNLLEYAAKTPSIKRVVITSSFAAVTDFDKGGPNRPGYTYGPEEWLPKTEEDAVAPGALGALTYSVSKKLAEKAAWAFVEEKKPQFDIVTINPPMIYGPTLQPVHRLSSLNTSSKAIYTMINNADTFPGDRLPLFAHVTDVGDAHALALSKPAAGGKRILLKGKGVISWGNAAAYISTKHPELKDRLPKGWEEAVEKRKGDDQYAKLDTSYAEQILGITFKDWEETLEDSLQSLLTLEKQPEWRS</sequence>
<dbReference type="EMBL" id="LWDF02000285">
    <property type="protein sequence ID" value="KAE8250796.1"/>
    <property type="molecule type" value="Genomic_DNA"/>
</dbReference>
<dbReference type="GO" id="GO:0016616">
    <property type="term" value="F:oxidoreductase activity, acting on the CH-OH group of donors, NAD or NADP as acceptor"/>
    <property type="evidence" value="ECO:0007669"/>
    <property type="project" value="TreeGrafter"/>
</dbReference>
<dbReference type="Pfam" id="PF01370">
    <property type="entry name" value="Epimerase"/>
    <property type="match status" value="1"/>
</dbReference>
<reference evidence="4" key="2">
    <citation type="journal article" date="2019" name="IMA Fungus">
        <title>Genome sequencing and comparison of five Tilletia species to identify candidate genes for the detection of regulated species infecting wheat.</title>
        <authorList>
            <person name="Nguyen H.D.T."/>
            <person name="Sultana T."/>
            <person name="Kesanakurti P."/>
            <person name="Hambleton S."/>
        </authorList>
    </citation>
    <scope>NUCLEOTIDE SEQUENCE</scope>
    <source>
        <strain evidence="4">DAOMC 236416</strain>
    </source>
</reference>
<gene>
    <name evidence="4" type="ORF">A4X13_0g4375</name>
</gene>
<evidence type="ECO:0000313" key="4">
    <source>
        <dbReference type="EMBL" id="KAE8250796.1"/>
    </source>
</evidence>
<name>A0A177T7M9_9BASI</name>
<dbReference type="SUPFAM" id="SSF51735">
    <property type="entry name" value="NAD(P)-binding Rossmann-fold domains"/>
    <property type="match status" value="1"/>
</dbReference>
<organism evidence="4 5">
    <name type="scientific">Tilletia indica</name>
    <dbReference type="NCBI Taxonomy" id="43049"/>
    <lineage>
        <taxon>Eukaryota</taxon>
        <taxon>Fungi</taxon>
        <taxon>Dikarya</taxon>
        <taxon>Basidiomycota</taxon>
        <taxon>Ustilaginomycotina</taxon>
        <taxon>Exobasidiomycetes</taxon>
        <taxon>Tilletiales</taxon>
        <taxon>Tilletiaceae</taxon>
        <taxon>Tilletia</taxon>
    </lineage>
</organism>
<keyword evidence="1" id="KW-0560">Oxidoreductase</keyword>
<dbReference type="PANTHER" id="PTHR10366">
    <property type="entry name" value="NAD DEPENDENT EPIMERASE/DEHYDRATASE"/>
    <property type="match status" value="1"/>
</dbReference>
<keyword evidence="5" id="KW-1185">Reference proteome</keyword>
<dbReference type="Gene3D" id="3.40.50.720">
    <property type="entry name" value="NAD(P)-binding Rossmann-like Domain"/>
    <property type="match status" value="1"/>
</dbReference>
<proteinExistence type="inferred from homology"/>
<evidence type="ECO:0000256" key="1">
    <source>
        <dbReference type="ARBA" id="ARBA00023002"/>
    </source>
</evidence>
<comment type="similarity">
    <text evidence="2">Belongs to the NAD(P)-dependent epimerase/dehydratase family. Dihydroflavonol-4-reductase subfamily.</text>
</comment>
<dbReference type="InterPro" id="IPR001509">
    <property type="entry name" value="Epimerase_deHydtase"/>
</dbReference>
<comment type="caution">
    <text evidence="4">The sequence shown here is derived from an EMBL/GenBank/DDBJ whole genome shotgun (WGS) entry which is preliminary data.</text>
</comment>
<reference evidence="4" key="1">
    <citation type="submission" date="2016-04" db="EMBL/GenBank/DDBJ databases">
        <authorList>
            <person name="Nguyen H.D."/>
            <person name="Samba Siva P."/>
            <person name="Cullis J."/>
            <person name="Levesque C.A."/>
            <person name="Hambleton S."/>
        </authorList>
    </citation>
    <scope>NUCLEOTIDE SEQUENCE</scope>
    <source>
        <strain evidence="4">DAOMC 236416</strain>
    </source>
</reference>
<dbReference type="AlphaFoldDB" id="A0A177T7M9"/>
<evidence type="ECO:0000313" key="5">
    <source>
        <dbReference type="Proteomes" id="UP000077521"/>
    </source>
</evidence>